<dbReference type="EMBL" id="CP030930">
    <property type="protein sequence ID" value="AXI69970.1"/>
    <property type="molecule type" value="Genomic_DNA"/>
</dbReference>
<proteinExistence type="predicted"/>
<feature type="region of interest" description="Disordered" evidence="1">
    <location>
        <begin position="1"/>
        <end position="116"/>
    </location>
</feature>
<evidence type="ECO:0000256" key="1">
    <source>
        <dbReference type="SAM" id="MobiDB-lite"/>
    </source>
</evidence>
<evidence type="ECO:0000313" key="3">
    <source>
        <dbReference type="Proteomes" id="UP000253779"/>
    </source>
</evidence>
<feature type="compositionally biased region" description="Low complexity" evidence="1">
    <location>
        <begin position="37"/>
        <end position="49"/>
    </location>
</feature>
<feature type="compositionally biased region" description="Low complexity" evidence="1">
    <location>
        <begin position="85"/>
        <end position="100"/>
    </location>
</feature>
<dbReference type="AlphaFoldDB" id="A0AAD0Q0I0"/>
<dbReference type="RefSeq" id="WP_114928703.1">
    <property type="nucleotide sequence ID" value="NZ_CP030930.1"/>
</dbReference>
<dbReference type="Proteomes" id="UP000253779">
    <property type="component" value="Chromosome"/>
</dbReference>
<gene>
    <name evidence="2" type="ORF">DTW94_00745</name>
</gene>
<evidence type="ECO:0000313" key="2">
    <source>
        <dbReference type="EMBL" id="AXI69970.1"/>
    </source>
</evidence>
<organism evidence="2 3">
    <name type="scientific">Streptomyces cavourensis</name>
    <dbReference type="NCBI Taxonomy" id="67258"/>
    <lineage>
        <taxon>Bacteria</taxon>
        <taxon>Bacillati</taxon>
        <taxon>Actinomycetota</taxon>
        <taxon>Actinomycetes</taxon>
        <taxon>Kitasatosporales</taxon>
        <taxon>Streptomycetaceae</taxon>
        <taxon>Streptomyces</taxon>
    </lineage>
</organism>
<reference evidence="2 3" key="1">
    <citation type="submission" date="2018-07" db="EMBL/GenBank/DDBJ databases">
        <title>Complete genome sequence of soil actinomycete Streptomyces cavourensis tj430.</title>
        <authorList>
            <person name="Wang P."/>
            <person name="Huang Y."/>
        </authorList>
    </citation>
    <scope>NUCLEOTIDE SEQUENCE [LARGE SCALE GENOMIC DNA]</scope>
    <source>
        <strain evidence="2 3">TJ430</strain>
    </source>
</reference>
<sequence length="199" mass="20782">MTQTPNTGGTPGDTPDRATPSTGAERVPPVAPPPANAPATPVSPTAAKPSDPPPAADGAHPHPGHADRTHTDPAVSARPHGAPEASRTAASTAPRTTSSPGRTETGTHPGRPLFAAEQREKFDARIHQAVAGFVENPRQAVQEADAAFDDVVAGLTEALAERSRLLRADRDGGRSEAGTEDLRIALQQYRDLTERLVRL</sequence>
<name>A0AAD0Q0I0_9ACTN</name>
<accession>A0AAD0Q0I0</accession>
<protein>
    <submittedName>
        <fullName evidence="2">Uncharacterized protein</fullName>
    </submittedName>
</protein>